<dbReference type="InterPro" id="IPR041489">
    <property type="entry name" value="PDZ_6"/>
</dbReference>
<sequence length="478" mass="51399">MNSLMELLGEAGEALMAMLAAPYLYIAVLLAWWHARQEVVLQRTMFHVRLYSSLTVVFYRTLAGLAAGLILSVLSLGAGGRLDEATLLCVWIALPILALFRLRYVCIAYGAGALGVLQYVLDWSGVEASDGEAAKAVLGIDVPALLVLAGLLHIGEGLLVRWQASKFAVPLFLEGKRGKPIGAFALSGLWPVPLLWLVPMTGTGEGFTLPWTPLFDLDGNAAGWALLAFPVLIGFTDRTTTKWPENKAREMSWGLILYGVAIVALAVGAWYWSPLALIAAVLAFVLHEGLLLWGRAKEAGRNPLFAQDGRGVMVLAVLPGTPASELGLQSGEKILKVNGQKVRDKEQLHEALQLQAAYYRLEVANREGHVKFVQRARYAGEPHQLGLILAPDEDADWVAAPRSGSVWQGLQRAGARRRRGRQEAIAAAIGEARGANGELAAGQDAKERAPESDTAGTADSPESKGDPDALPPRSSKNK</sequence>
<feature type="transmembrane region" description="Helical" evidence="2">
    <location>
        <begin position="138"/>
        <end position="160"/>
    </location>
</feature>
<evidence type="ECO:0000313" key="4">
    <source>
        <dbReference type="EMBL" id="MBB6632541.1"/>
    </source>
</evidence>
<feature type="transmembrane region" description="Helical" evidence="2">
    <location>
        <begin position="252"/>
        <end position="271"/>
    </location>
</feature>
<keyword evidence="2" id="KW-0472">Membrane</keyword>
<feature type="domain" description="PDZ" evidence="3">
    <location>
        <begin position="289"/>
        <end position="367"/>
    </location>
</feature>
<gene>
    <name evidence="4" type="ORF">H7B67_00195</name>
</gene>
<evidence type="ECO:0000256" key="1">
    <source>
        <dbReference type="SAM" id="MobiDB-lite"/>
    </source>
</evidence>
<organism evidence="4 5">
    <name type="scientific">Cohnella thailandensis</name>
    <dbReference type="NCBI Taxonomy" id="557557"/>
    <lineage>
        <taxon>Bacteria</taxon>
        <taxon>Bacillati</taxon>
        <taxon>Bacillota</taxon>
        <taxon>Bacilli</taxon>
        <taxon>Bacillales</taxon>
        <taxon>Paenibacillaceae</taxon>
        <taxon>Cohnella</taxon>
    </lineage>
</organism>
<feature type="region of interest" description="Disordered" evidence="1">
    <location>
        <begin position="429"/>
        <end position="478"/>
    </location>
</feature>
<dbReference type="Proteomes" id="UP000535838">
    <property type="component" value="Unassembled WGS sequence"/>
</dbReference>
<name>A0A841SV35_9BACL</name>
<dbReference type="EMBL" id="JACJVQ010000001">
    <property type="protein sequence ID" value="MBB6632541.1"/>
    <property type="molecule type" value="Genomic_DNA"/>
</dbReference>
<dbReference type="PROSITE" id="PS50106">
    <property type="entry name" value="PDZ"/>
    <property type="match status" value="1"/>
</dbReference>
<feature type="transmembrane region" description="Helical" evidence="2">
    <location>
        <begin position="221"/>
        <end position="240"/>
    </location>
</feature>
<evidence type="ECO:0000259" key="3">
    <source>
        <dbReference type="PROSITE" id="PS50106"/>
    </source>
</evidence>
<feature type="transmembrane region" description="Helical" evidence="2">
    <location>
        <begin position="85"/>
        <end position="102"/>
    </location>
</feature>
<accession>A0A841SV35</accession>
<dbReference type="SMART" id="SM00228">
    <property type="entry name" value="PDZ"/>
    <property type="match status" value="1"/>
</dbReference>
<feature type="transmembrane region" description="Helical" evidence="2">
    <location>
        <begin position="181"/>
        <end position="201"/>
    </location>
</feature>
<proteinExistence type="predicted"/>
<dbReference type="RefSeq" id="WP_185117787.1">
    <property type="nucleotide sequence ID" value="NZ_JACJVQ010000001.1"/>
</dbReference>
<protein>
    <submittedName>
        <fullName evidence="4">PDZ domain-containing protein</fullName>
    </submittedName>
</protein>
<dbReference type="Pfam" id="PF17820">
    <property type="entry name" value="PDZ_6"/>
    <property type="match status" value="1"/>
</dbReference>
<dbReference type="InterPro" id="IPR036034">
    <property type="entry name" value="PDZ_sf"/>
</dbReference>
<dbReference type="InterPro" id="IPR001478">
    <property type="entry name" value="PDZ"/>
</dbReference>
<dbReference type="SUPFAM" id="SSF50156">
    <property type="entry name" value="PDZ domain-like"/>
    <property type="match status" value="1"/>
</dbReference>
<dbReference type="AlphaFoldDB" id="A0A841SV35"/>
<reference evidence="4 5" key="1">
    <citation type="submission" date="2020-08" db="EMBL/GenBank/DDBJ databases">
        <title>Cohnella phylogeny.</title>
        <authorList>
            <person name="Dunlap C."/>
        </authorList>
    </citation>
    <scope>NUCLEOTIDE SEQUENCE [LARGE SCALE GENOMIC DNA]</scope>
    <source>
        <strain evidence="4 5">DSM 25241</strain>
    </source>
</reference>
<feature type="transmembrane region" description="Helical" evidence="2">
    <location>
        <begin position="14"/>
        <end position="35"/>
    </location>
</feature>
<comment type="caution">
    <text evidence="4">The sequence shown here is derived from an EMBL/GenBank/DDBJ whole genome shotgun (WGS) entry which is preliminary data.</text>
</comment>
<keyword evidence="5" id="KW-1185">Reference proteome</keyword>
<evidence type="ECO:0000256" key="2">
    <source>
        <dbReference type="SAM" id="Phobius"/>
    </source>
</evidence>
<dbReference type="Gene3D" id="2.30.42.10">
    <property type="match status" value="1"/>
</dbReference>
<feature type="transmembrane region" description="Helical" evidence="2">
    <location>
        <begin position="56"/>
        <end position="79"/>
    </location>
</feature>
<keyword evidence="2" id="KW-1133">Transmembrane helix</keyword>
<evidence type="ECO:0000313" key="5">
    <source>
        <dbReference type="Proteomes" id="UP000535838"/>
    </source>
</evidence>
<keyword evidence="2" id="KW-0812">Transmembrane</keyword>
<feature type="transmembrane region" description="Helical" evidence="2">
    <location>
        <begin position="107"/>
        <end position="126"/>
    </location>
</feature>